<comment type="caution">
    <text evidence="2">The sequence shown here is derived from an EMBL/GenBank/DDBJ whole genome shotgun (WGS) entry which is preliminary data.</text>
</comment>
<keyword evidence="1" id="KW-1133">Transmembrane helix</keyword>
<accession>A0ABQ5YQU2</accession>
<keyword evidence="3" id="KW-1185">Reference proteome</keyword>
<keyword evidence="1" id="KW-0472">Membrane</keyword>
<name>A0ABQ5YQU2_9NEIS</name>
<proteinExistence type="predicted"/>
<sequence>MAPHALPRPHPPAWLAAALLCAPAMASGNINVMFWLAGAVLTLLLSIGVLIFTLKRHRLVFLTLHVLLLMLIWYLAMGARGASHDLIGGLLTVAPLALCGAWLGLQRASR</sequence>
<dbReference type="EMBL" id="BSOG01000008">
    <property type="protein sequence ID" value="GLR15284.1"/>
    <property type="molecule type" value="Genomic_DNA"/>
</dbReference>
<evidence type="ECO:0008006" key="4">
    <source>
        <dbReference type="Google" id="ProtNLM"/>
    </source>
</evidence>
<feature type="transmembrane region" description="Helical" evidence="1">
    <location>
        <begin position="36"/>
        <end position="54"/>
    </location>
</feature>
<feature type="transmembrane region" description="Helical" evidence="1">
    <location>
        <begin position="86"/>
        <end position="105"/>
    </location>
</feature>
<evidence type="ECO:0000313" key="2">
    <source>
        <dbReference type="EMBL" id="GLR15284.1"/>
    </source>
</evidence>
<evidence type="ECO:0000313" key="3">
    <source>
        <dbReference type="Proteomes" id="UP001156706"/>
    </source>
</evidence>
<protein>
    <recommendedName>
        <fullName evidence="4">DUF2157 domain-containing protein</fullName>
    </recommendedName>
</protein>
<organism evidence="2 3">
    <name type="scientific">Chitinimonas prasina</name>
    <dbReference type="NCBI Taxonomy" id="1434937"/>
    <lineage>
        <taxon>Bacteria</taxon>
        <taxon>Pseudomonadati</taxon>
        <taxon>Pseudomonadota</taxon>
        <taxon>Betaproteobacteria</taxon>
        <taxon>Neisseriales</taxon>
        <taxon>Chitinibacteraceae</taxon>
        <taxon>Chitinimonas</taxon>
    </lineage>
</organism>
<keyword evidence="1" id="KW-0812">Transmembrane</keyword>
<evidence type="ECO:0000256" key="1">
    <source>
        <dbReference type="SAM" id="Phobius"/>
    </source>
</evidence>
<reference evidence="3" key="1">
    <citation type="journal article" date="2019" name="Int. J. Syst. Evol. Microbiol.">
        <title>The Global Catalogue of Microorganisms (GCM) 10K type strain sequencing project: providing services to taxonomists for standard genome sequencing and annotation.</title>
        <authorList>
            <consortium name="The Broad Institute Genomics Platform"/>
            <consortium name="The Broad Institute Genome Sequencing Center for Infectious Disease"/>
            <person name="Wu L."/>
            <person name="Ma J."/>
        </authorList>
    </citation>
    <scope>NUCLEOTIDE SEQUENCE [LARGE SCALE GENOMIC DNA]</scope>
    <source>
        <strain evidence="3">NBRC 110044</strain>
    </source>
</reference>
<feature type="transmembrane region" description="Helical" evidence="1">
    <location>
        <begin position="59"/>
        <end position="80"/>
    </location>
</feature>
<gene>
    <name evidence="2" type="ORF">GCM10007907_40740</name>
</gene>
<dbReference type="Proteomes" id="UP001156706">
    <property type="component" value="Unassembled WGS sequence"/>
</dbReference>
<dbReference type="RefSeq" id="WP_284198351.1">
    <property type="nucleotide sequence ID" value="NZ_BSOG01000008.1"/>
</dbReference>